<dbReference type="PANTHER" id="PTHR32196">
    <property type="entry name" value="ABC TRANSPORTER PERMEASE PROTEIN YPHD-RELATED-RELATED"/>
    <property type="match status" value="1"/>
</dbReference>
<sequence>MENVKAKKSINITSYALLIFTIVISIVFTILQPAFIGVGNVMNIVSSTVVLCIASLGLSLVMITGEIDFACGSELAAGACILAVLAKAGVNYFVALIAGLAFCAIVGCINGILHTRIGIPGFIATMGVSFILDGLNKMITGSSRVFSSSWGKIFVAIGQKRIGGVVPVSVIILVVVAVVILIYTEGMTSGRKLYAVGSNSESCKYVGIDARKEKMKAFIISAVLCGLAGMINASQLNAASPYLGETTLVNLLTMLMLGATFYRVGVFNVPGTIVGALLVNIINNGMVLIGAKTWQQYLVQGLVMLVAVTLVTLLKLKAKKPA</sequence>
<feature type="transmembrane region" description="Helical" evidence="9">
    <location>
        <begin position="217"/>
        <end position="236"/>
    </location>
</feature>
<gene>
    <name evidence="10" type="ORF">LIZ65_10970</name>
</gene>
<protein>
    <recommendedName>
        <fullName evidence="8">Autoinducer 2 import system permease protein LsrD</fullName>
    </recommendedName>
</protein>
<evidence type="ECO:0000256" key="5">
    <source>
        <dbReference type="ARBA" id="ARBA00022692"/>
    </source>
</evidence>
<feature type="transmembrane region" description="Helical" evidence="9">
    <location>
        <begin position="41"/>
        <end position="62"/>
    </location>
</feature>
<dbReference type="Proteomes" id="UP001299546">
    <property type="component" value="Unassembled WGS sequence"/>
</dbReference>
<evidence type="ECO:0000256" key="7">
    <source>
        <dbReference type="ARBA" id="ARBA00023136"/>
    </source>
</evidence>
<reference evidence="10 11" key="1">
    <citation type="submission" date="2021-10" db="EMBL/GenBank/DDBJ databases">
        <title>Collection of gut derived symbiotic bacterial strains cultured from healthy donors.</title>
        <authorList>
            <person name="Lin H."/>
            <person name="Littmann E."/>
            <person name="Kohout C."/>
            <person name="Pamer E.G."/>
        </authorList>
    </citation>
    <scope>NUCLEOTIDE SEQUENCE [LARGE SCALE GENOMIC DNA]</scope>
    <source>
        <strain evidence="10 11">DFI.1.165</strain>
    </source>
</reference>
<dbReference type="EMBL" id="JAJCIS010000006">
    <property type="protein sequence ID" value="MCB7387810.1"/>
    <property type="molecule type" value="Genomic_DNA"/>
</dbReference>
<evidence type="ECO:0000256" key="6">
    <source>
        <dbReference type="ARBA" id="ARBA00022989"/>
    </source>
</evidence>
<evidence type="ECO:0000256" key="3">
    <source>
        <dbReference type="ARBA" id="ARBA00022475"/>
    </source>
</evidence>
<keyword evidence="5 9" id="KW-0812">Transmembrane</keyword>
<evidence type="ECO:0000256" key="1">
    <source>
        <dbReference type="ARBA" id="ARBA00004651"/>
    </source>
</evidence>
<dbReference type="RefSeq" id="WP_066734809.1">
    <property type="nucleotide sequence ID" value="NZ_JAJCIQ010000007.1"/>
</dbReference>
<feature type="transmembrane region" description="Helical" evidence="9">
    <location>
        <begin position="12"/>
        <end position="35"/>
    </location>
</feature>
<evidence type="ECO:0000313" key="10">
    <source>
        <dbReference type="EMBL" id="MCB7387810.1"/>
    </source>
</evidence>
<feature type="transmembrane region" description="Helical" evidence="9">
    <location>
        <begin position="92"/>
        <end position="113"/>
    </location>
</feature>
<dbReference type="PANTHER" id="PTHR32196:SF71">
    <property type="entry name" value="AUTOINDUCER 2 IMPORT SYSTEM PERMEASE PROTEIN LSRD"/>
    <property type="match status" value="1"/>
</dbReference>
<keyword evidence="4" id="KW-0997">Cell inner membrane</keyword>
<comment type="subcellular location">
    <subcellularLocation>
        <location evidence="1">Cell membrane</location>
        <topology evidence="1">Multi-pass membrane protein</topology>
    </subcellularLocation>
</comment>
<keyword evidence="7 9" id="KW-0472">Membrane</keyword>
<evidence type="ECO:0000256" key="8">
    <source>
        <dbReference type="ARBA" id="ARBA00039381"/>
    </source>
</evidence>
<comment type="caution">
    <text evidence="10">The sequence shown here is derived from an EMBL/GenBank/DDBJ whole genome shotgun (WGS) entry which is preliminary data.</text>
</comment>
<evidence type="ECO:0000313" key="11">
    <source>
        <dbReference type="Proteomes" id="UP001299546"/>
    </source>
</evidence>
<accession>A0ABS8DHA6</accession>
<proteinExistence type="predicted"/>
<evidence type="ECO:0000256" key="4">
    <source>
        <dbReference type="ARBA" id="ARBA00022519"/>
    </source>
</evidence>
<keyword evidence="11" id="KW-1185">Reference proteome</keyword>
<feature type="transmembrane region" description="Helical" evidence="9">
    <location>
        <begin position="162"/>
        <end position="183"/>
    </location>
</feature>
<keyword evidence="6 9" id="KW-1133">Transmembrane helix</keyword>
<organism evidence="10 11">
    <name type="scientific">Bariatricus massiliensis</name>
    <dbReference type="NCBI Taxonomy" id="1745713"/>
    <lineage>
        <taxon>Bacteria</taxon>
        <taxon>Bacillati</taxon>
        <taxon>Bacillota</taxon>
        <taxon>Clostridia</taxon>
        <taxon>Lachnospirales</taxon>
        <taxon>Lachnospiraceae</taxon>
        <taxon>Bariatricus</taxon>
    </lineage>
</organism>
<dbReference type="Pfam" id="PF02653">
    <property type="entry name" value="BPD_transp_2"/>
    <property type="match status" value="1"/>
</dbReference>
<evidence type="ECO:0000256" key="2">
    <source>
        <dbReference type="ARBA" id="ARBA00022448"/>
    </source>
</evidence>
<feature type="transmembrane region" description="Helical" evidence="9">
    <location>
        <begin position="120"/>
        <end position="142"/>
    </location>
</feature>
<keyword evidence="3" id="KW-1003">Cell membrane</keyword>
<dbReference type="CDD" id="cd06579">
    <property type="entry name" value="TM_PBP1_transp_AraH_like"/>
    <property type="match status" value="1"/>
</dbReference>
<name>A0ABS8DHA6_9FIRM</name>
<evidence type="ECO:0000256" key="9">
    <source>
        <dbReference type="SAM" id="Phobius"/>
    </source>
</evidence>
<keyword evidence="2" id="KW-0813">Transport</keyword>
<dbReference type="InterPro" id="IPR001851">
    <property type="entry name" value="ABC_transp_permease"/>
</dbReference>
<feature type="transmembrane region" description="Helical" evidence="9">
    <location>
        <begin position="297"/>
        <end position="316"/>
    </location>
</feature>